<evidence type="ECO:0000313" key="2">
    <source>
        <dbReference type="Proteomes" id="UP001358586"/>
    </source>
</evidence>
<sequence length="158" mass="17950">METPTNSINSQSEALVQTQSSIQNSVLPVATTVTHNKKPAKFLGQNLKTWQRKMLFYLTMLNLTKFFKDDPPTVKEGEELQLIIHGILAEGMIISGSFQVTAIIEKLPLAWNDLKNYLKCKRKEMPMEDLIVRLRIEEDNRGTSSTKQQMTILLGKIS</sequence>
<name>A0ABR0R1Q2_GOSAR</name>
<dbReference type="PANTHER" id="PTHR47592:SF27">
    <property type="entry name" value="OS08G0421700 PROTEIN"/>
    <property type="match status" value="1"/>
</dbReference>
<protein>
    <submittedName>
        <fullName evidence="1">Uncharacterized protein</fullName>
    </submittedName>
</protein>
<comment type="caution">
    <text evidence="1">The sequence shown here is derived from an EMBL/GenBank/DDBJ whole genome shotgun (WGS) entry which is preliminary data.</text>
</comment>
<dbReference type="Proteomes" id="UP001358586">
    <property type="component" value="Chromosome 1"/>
</dbReference>
<organism evidence="1 2">
    <name type="scientific">Gossypium arboreum</name>
    <name type="common">Tree cotton</name>
    <name type="synonym">Gossypium nanking</name>
    <dbReference type="NCBI Taxonomy" id="29729"/>
    <lineage>
        <taxon>Eukaryota</taxon>
        <taxon>Viridiplantae</taxon>
        <taxon>Streptophyta</taxon>
        <taxon>Embryophyta</taxon>
        <taxon>Tracheophyta</taxon>
        <taxon>Spermatophyta</taxon>
        <taxon>Magnoliopsida</taxon>
        <taxon>eudicotyledons</taxon>
        <taxon>Gunneridae</taxon>
        <taxon>Pentapetalae</taxon>
        <taxon>rosids</taxon>
        <taxon>malvids</taxon>
        <taxon>Malvales</taxon>
        <taxon>Malvaceae</taxon>
        <taxon>Malvoideae</taxon>
        <taxon>Gossypium</taxon>
    </lineage>
</organism>
<gene>
    <name evidence="1" type="ORF">PVK06_001646</name>
</gene>
<dbReference type="EMBL" id="JARKNE010000001">
    <property type="protein sequence ID" value="KAK5845459.1"/>
    <property type="molecule type" value="Genomic_DNA"/>
</dbReference>
<dbReference type="PANTHER" id="PTHR47592">
    <property type="entry name" value="PBF68 PROTEIN"/>
    <property type="match status" value="1"/>
</dbReference>
<dbReference type="Pfam" id="PF14223">
    <property type="entry name" value="Retrotran_gag_2"/>
    <property type="match status" value="1"/>
</dbReference>
<accession>A0ABR0R1Q2</accession>
<keyword evidence="2" id="KW-1185">Reference proteome</keyword>
<reference evidence="1 2" key="1">
    <citation type="submission" date="2023-03" db="EMBL/GenBank/DDBJ databases">
        <title>WGS of Gossypium arboreum.</title>
        <authorList>
            <person name="Yu D."/>
        </authorList>
    </citation>
    <scope>NUCLEOTIDE SEQUENCE [LARGE SCALE GENOMIC DNA]</scope>
    <source>
        <tissue evidence="1">Leaf</tissue>
    </source>
</reference>
<evidence type="ECO:0000313" key="1">
    <source>
        <dbReference type="EMBL" id="KAK5845459.1"/>
    </source>
</evidence>
<proteinExistence type="predicted"/>